<protein>
    <submittedName>
        <fullName evidence="2">Uncharacterized protein</fullName>
    </submittedName>
</protein>
<name>A0A0F9HUL7_9ZZZZ</name>
<keyword evidence="1" id="KW-0472">Membrane</keyword>
<dbReference type="EMBL" id="LAZR01014072">
    <property type="protein sequence ID" value="KKM19081.1"/>
    <property type="molecule type" value="Genomic_DNA"/>
</dbReference>
<sequence>MIERIQYNGVTVATFALSAAGDPEIWTKLSTEQQTWVVSTLTKLNDLIVKTTGTTCPTWGPSITAAGGCFQGWYNANYLPLNPAAIQLRTDGVFDEDTLCAIILMAALNPPEFPTGFPDPAKQYCQVPADALAAEKKKLSTGAMFGIGVATSVVVVGGISYAVMRRGGKKTRKKSRRRRR</sequence>
<keyword evidence="1" id="KW-0812">Transmembrane</keyword>
<evidence type="ECO:0000313" key="2">
    <source>
        <dbReference type="EMBL" id="KKM19081.1"/>
    </source>
</evidence>
<comment type="caution">
    <text evidence="2">The sequence shown here is derived from an EMBL/GenBank/DDBJ whole genome shotgun (WGS) entry which is preliminary data.</text>
</comment>
<accession>A0A0F9HUL7</accession>
<organism evidence="2">
    <name type="scientific">marine sediment metagenome</name>
    <dbReference type="NCBI Taxonomy" id="412755"/>
    <lineage>
        <taxon>unclassified sequences</taxon>
        <taxon>metagenomes</taxon>
        <taxon>ecological metagenomes</taxon>
    </lineage>
</organism>
<reference evidence="2" key="1">
    <citation type="journal article" date="2015" name="Nature">
        <title>Complex archaea that bridge the gap between prokaryotes and eukaryotes.</title>
        <authorList>
            <person name="Spang A."/>
            <person name="Saw J.H."/>
            <person name="Jorgensen S.L."/>
            <person name="Zaremba-Niedzwiedzka K."/>
            <person name="Martijn J."/>
            <person name="Lind A.E."/>
            <person name="van Eijk R."/>
            <person name="Schleper C."/>
            <person name="Guy L."/>
            <person name="Ettema T.J."/>
        </authorList>
    </citation>
    <scope>NUCLEOTIDE SEQUENCE</scope>
</reference>
<gene>
    <name evidence="2" type="ORF">LCGC14_1659210</name>
</gene>
<dbReference type="AlphaFoldDB" id="A0A0F9HUL7"/>
<feature type="transmembrane region" description="Helical" evidence="1">
    <location>
        <begin position="143"/>
        <end position="164"/>
    </location>
</feature>
<proteinExistence type="predicted"/>
<keyword evidence="1" id="KW-1133">Transmembrane helix</keyword>
<evidence type="ECO:0000256" key="1">
    <source>
        <dbReference type="SAM" id="Phobius"/>
    </source>
</evidence>